<dbReference type="InterPro" id="IPR001675">
    <property type="entry name" value="Glyco_trans_29"/>
</dbReference>
<evidence type="ECO:0000256" key="5">
    <source>
        <dbReference type="ARBA" id="ARBA00022525"/>
    </source>
</evidence>
<evidence type="ECO:0000256" key="15">
    <source>
        <dbReference type="ARBA" id="ARBA00034249"/>
    </source>
</evidence>
<evidence type="ECO:0000256" key="7">
    <source>
        <dbReference type="ARBA" id="ARBA00022679"/>
    </source>
</evidence>
<evidence type="ECO:0000256" key="10">
    <source>
        <dbReference type="ARBA" id="ARBA00022989"/>
    </source>
</evidence>
<dbReference type="EMBL" id="MG452722">
    <property type="protein sequence ID" value="AZB49179.1"/>
    <property type="molecule type" value="Genomic_DNA"/>
</dbReference>
<dbReference type="PANTHER" id="PTHR46059:SF1">
    <property type="entry name" value="BETA-GALACTOSIDE ALPHA-2,6-SIALYLTRANSFERASE"/>
    <property type="match status" value="1"/>
</dbReference>
<dbReference type="Proteomes" id="UP000677407">
    <property type="component" value="Segment"/>
</dbReference>
<keyword evidence="9" id="KW-0735">Signal-anchor</keyword>
<keyword evidence="14" id="KW-0325">Glycoprotein</keyword>
<keyword evidence="6 18" id="KW-0328">Glycosyltransferase</keyword>
<evidence type="ECO:0000256" key="6">
    <source>
        <dbReference type="ARBA" id="ARBA00022676"/>
    </source>
</evidence>
<dbReference type="GO" id="GO:0003835">
    <property type="term" value="F:beta-galactoside alpha-2,6-sialyltransferase activity"/>
    <property type="evidence" value="ECO:0007669"/>
    <property type="project" value="UniProtKB-EC"/>
</dbReference>
<keyword evidence="19" id="KW-1185">Reference proteome</keyword>
<evidence type="ECO:0000313" key="18">
    <source>
        <dbReference type="EMBL" id="AZB49179.1"/>
    </source>
</evidence>
<dbReference type="RefSeq" id="YP_010087449.1">
    <property type="nucleotide sequence ID" value="NC_055555.1"/>
</dbReference>
<dbReference type="InterPro" id="IPR038578">
    <property type="entry name" value="GT29-like_sf"/>
</dbReference>
<dbReference type="PANTHER" id="PTHR46059">
    <property type="entry name" value="BETA-GALACTOSIDE ALPHA-2,6-SIALYLTRANSFERASE"/>
    <property type="match status" value="1"/>
</dbReference>
<dbReference type="GO" id="GO:0097503">
    <property type="term" value="P:sialylation"/>
    <property type="evidence" value="ECO:0007669"/>
    <property type="project" value="TreeGrafter"/>
</dbReference>
<evidence type="ECO:0000256" key="1">
    <source>
        <dbReference type="ARBA" id="ARBA00004447"/>
    </source>
</evidence>
<keyword evidence="12 17" id="KW-0472">Membrane</keyword>
<proteinExistence type="inferred from homology"/>
<sequence>MSHQLKSRGISRPLRRYCTGIRVLALIGGCILIWFVHVLSSPGHGNGDTHKPGPEVLHDSSAMQWWARFLGSGMGPRLTSIKDGHIEKNKYGVPSKVDIGLNMNKDEVMCKIQGILDAFISKREGPFRAANWSQYLPFGNMIFDKIQEKTTCAVVSSAGSMRGSGFGKDIDGHDLILRFNDAPTEGYEVDVGNKTTLRLLNSQVFVKRKNFFFNSQQNLGQQFIIWDPTKYNANLSEWYTKPEFDFFSQFREWVDSMIGKEAFILHPGFLWKVWTVIQAFNTEKIQPHPPSSGSIGVALLMNVCQKIDLYGFLSVEIRELCHYYDDSIHDPACTFGAYHPLIFEKKMWAFIAQQSMIEKHRDKLTIFPNDPAYCIKPMSSYPLRSLWDIWYKLFPVKLHKGD</sequence>
<evidence type="ECO:0000256" key="11">
    <source>
        <dbReference type="ARBA" id="ARBA00023034"/>
    </source>
</evidence>
<name>A0A3S8D7R5_9GAMA</name>
<keyword evidence="11" id="KW-0333">Golgi apparatus</keyword>
<evidence type="ECO:0000256" key="17">
    <source>
        <dbReference type="SAM" id="Phobius"/>
    </source>
</evidence>
<gene>
    <name evidence="18" type="primary">V1</name>
</gene>
<keyword evidence="5" id="KW-0964">Secreted</keyword>
<keyword evidence="10 17" id="KW-1133">Transmembrane helix</keyword>
<evidence type="ECO:0000256" key="3">
    <source>
        <dbReference type="ARBA" id="ARBA00004922"/>
    </source>
</evidence>
<feature type="transmembrane region" description="Helical" evidence="17">
    <location>
        <begin position="21"/>
        <end position="39"/>
    </location>
</feature>
<evidence type="ECO:0000256" key="14">
    <source>
        <dbReference type="ARBA" id="ARBA00023180"/>
    </source>
</evidence>
<dbReference type="GO" id="GO:0005576">
    <property type="term" value="C:extracellular region"/>
    <property type="evidence" value="ECO:0007669"/>
    <property type="project" value="UniProtKB-SubCell"/>
</dbReference>
<dbReference type="FunFam" id="3.90.1480.20:FF:000012">
    <property type="entry name" value="ST6 beta-galactoside alpha-2,6-sialyltransferase 1"/>
    <property type="match status" value="1"/>
</dbReference>
<evidence type="ECO:0000256" key="8">
    <source>
        <dbReference type="ARBA" id="ARBA00022692"/>
    </source>
</evidence>
<comment type="subcellular location">
    <subcellularLocation>
        <location evidence="1">Golgi apparatus</location>
        <location evidence="1">Golgi stack membrane</location>
        <topology evidence="1">Single-pass type II membrane protein</topology>
    </subcellularLocation>
    <subcellularLocation>
        <location evidence="2">Secreted</location>
    </subcellularLocation>
</comment>
<evidence type="ECO:0000256" key="12">
    <source>
        <dbReference type="ARBA" id="ARBA00023136"/>
    </source>
</evidence>
<evidence type="ECO:0000256" key="16">
    <source>
        <dbReference type="ARBA" id="ARBA00034329"/>
    </source>
</evidence>
<comment type="similarity">
    <text evidence="4">Belongs to the glycosyltransferase 29 family.</text>
</comment>
<protein>
    <recommendedName>
        <fullName evidence="16">beta-galactoside alpha-(2,6)-sialyltransferase</fullName>
        <ecNumber evidence="16">2.4.3.1</ecNumber>
    </recommendedName>
</protein>
<dbReference type="Pfam" id="PF00777">
    <property type="entry name" value="Glyco_transf_29"/>
    <property type="match status" value="1"/>
</dbReference>
<keyword evidence="13" id="KW-1015">Disulfide bond</keyword>
<accession>A0A3S8D7R5</accession>
<dbReference type="GeneID" id="65102734"/>
<dbReference type="EC" id="2.4.3.1" evidence="16"/>
<keyword evidence="7 18" id="KW-0808">Transferase</keyword>
<evidence type="ECO:0000313" key="19">
    <source>
        <dbReference type="Proteomes" id="UP000677407"/>
    </source>
</evidence>
<reference evidence="18" key="1">
    <citation type="submission" date="2017-11" db="EMBL/GenBank/DDBJ databases">
        <title>The distinct marsupial branch of gammaherpesviruses includes novel host-derived genes seldom found in other viruses.</title>
        <authorList>
            <person name="Vaz P.K."/>
        </authorList>
    </citation>
    <scope>NUCLEOTIDE SEQUENCE</scope>
    <source>
        <strain evidence="18">36M/11</strain>
    </source>
</reference>
<keyword evidence="8 17" id="KW-0812">Transmembrane</keyword>
<evidence type="ECO:0000256" key="2">
    <source>
        <dbReference type="ARBA" id="ARBA00004613"/>
    </source>
</evidence>
<dbReference type="KEGG" id="vg:65102734"/>
<evidence type="ECO:0000256" key="13">
    <source>
        <dbReference type="ARBA" id="ARBA00023157"/>
    </source>
</evidence>
<dbReference type="Gene3D" id="3.90.1480.20">
    <property type="entry name" value="Glycosyl transferase family 29"/>
    <property type="match status" value="1"/>
</dbReference>
<evidence type="ECO:0000256" key="4">
    <source>
        <dbReference type="ARBA" id="ARBA00006003"/>
    </source>
</evidence>
<evidence type="ECO:0000256" key="9">
    <source>
        <dbReference type="ARBA" id="ARBA00022968"/>
    </source>
</evidence>
<comment type="catalytic activity">
    <reaction evidence="15">
        <text>a beta-D-galactoside + CMP-N-acetyl-beta-neuraminate = an N-acetyl-alpha-neuraminyl-(2-&gt;6)-beta-D-galactosyl derivative + CMP + H(+)</text>
        <dbReference type="Rhea" id="RHEA:52104"/>
        <dbReference type="ChEBI" id="CHEBI:15378"/>
        <dbReference type="ChEBI" id="CHEBI:28034"/>
        <dbReference type="ChEBI" id="CHEBI:57812"/>
        <dbReference type="ChEBI" id="CHEBI:60377"/>
        <dbReference type="ChEBI" id="CHEBI:136398"/>
        <dbReference type="EC" id="2.4.3.1"/>
    </reaction>
</comment>
<comment type="pathway">
    <text evidence="3">Protein modification; protein glycosylation.</text>
</comment>
<organism evidence="18">
    <name type="scientific">Phascolarctid gammaherpesvirus 1</name>
    <dbReference type="NCBI Taxonomy" id="2249313"/>
    <lineage>
        <taxon>Viruses</taxon>
        <taxon>Duplodnaviria</taxon>
        <taxon>Heunggongvirae</taxon>
        <taxon>Peploviricota</taxon>
        <taxon>Herviviricetes</taxon>
        <taxon>Herpesvirales</taxon>
        <taxon>Orthoherpesviridae</taxon>
        <taxon>Gammaherpesvirinae</taxon>
        <taxon>Manticavirus</taxon>
        <taxon>Manticavirus phascolarctidgamma1</taxon>
    </lineage>
</organism>